<evidence type="ECO:0000256" key="3">
    <source>
        <dbReference type="ARBA" id="ARBA00018024"/>
    </source>
</evidence>
<keyword evidence="6" id="KW-0966">Cell projection</keyword>
<dbReference type="PRINTS" id="PR01006">
    <property type="entry name" value="FLGHOOKFLIE"/>
</dbReference>
<keyword evidence="4 5" id="KW-0975">Bacterial flagellum</keyword>
<comment type="similarity">
    <text evidence="2 5">Belongs to the FliE family.</text>
</comment>
<dbReference type="Pfam" id="PF02049">
    <property type="entry name" value="FliE"/>
    <property type="match status" value="1"/>
</dbReference>
<evidence type="ECO:0000256" key="1">
    <source>
        <dbReference type="ARBA" id="ARBA00004117"/>
    </source>
</evidence>
<dbReference type="RefSeq" id="WP_188635896.1">
    <property type="nucleotide sequence ID" value="NZ_BMNN01000002.1"/>
</dbReference>
<dbReference type="Proteomes" id="UP000633263">
    <property type="component" value="Unassembled WGS sequence"/>
</dbReference>
<proteinExistence type="inferred from homology"/>
<reference evidence="7" key="1">
    <citation type="journal article" date="2019" name="Int. J. Syst. Evol. Microbiol.">
        <title>The Global Catalogue of Microorganisms (GCM) 10K type strain sequencing project: providing services to taxonomists for standard genome sequencing and annotation.</title>
        <authorList>
            <consortium name="The Broad Institute Genomics Platform"/>
            <consortium name="The Broad Institute Genome Sequencing Center for Infectious Disease"/>
            <person name="Wu L."/>
            <person name="Ma J."/>
        </authorList>
    </citation>
    <scope>NUCLEOTIDE SEQUENCE [LARGE SCALE GENOMIC DNA]</scope>
    <source>
        <strain evidence="7">JCM 11590</strain>
    </source>
</reference>
<dbReference type="PANTHER" id="PTHR34653:SF1">
    <property type="entry name" value="FLAGELLAR HOOK-BASAL BODY COMPLEX PROTEIN FLIE"/>
    <property type="match status" value="1"/>
</dbReference>
<protein>
    <recommendedName>
        <fullName evidence="3 5">Flagellar hook-basal body complex protein FliE</fullName>
    </recommendedName>
</protein>
<sequence>MTQGVEFNRLMLQMRAMQVEAMNRPQPVAPTAPQETKGPAFDDLLQQAVNRVNELQQTTSELQNGYERGVPGIDLAQVMVASQKSSVAFQAMTQVRNKLITAYEDIMKMPI</sequence>
<dbReference type="PANTHER" id="PTHR34653">
    <property type="match status" value="1"/>
</dbReference>
<name>A0ABQ2CPB0_9GAMM</name>
<comment type="caution">
    <text evidence="6">The sequence shown here is derived from an EMBL/GenBank/DDBJ whole genome shotgun (WGS) entry which is preliminary data.</text>
</comment>
<dbReference type="HAMAP" id="MF_00724">
    <property type="entry name" value="FliE"/>
    <property type="match status" value="1"/>
</dbReference>
<evidence type="ECO:0000256" key="4">
    <source>
        <dbReference type="ARBA" id="ARBA00023143"/>
    </source>
</evidence>
<accession>A0ABQ2CPB0</accession>
<evidence type="ECO:0000313" key="7">
    <source>
        <dbReference type="Proteomes" id="UP000633263"/>
    </source>
</evidence>
<comment type="subcellular location">
    <subcellularLocation>
        <location evidence="1 5">Bacterial flagellum basal body</location>
    </subcellularLocation>
</comment>
<evidence type="ECO:0000313" key="6">
    <source>
        <dbReference type="EMBL" id="GGI98535.1"/>
    </source>
</evidence>
<dbReference type="InterPro" id="IPR001624">
    <property type="entry name" value="FliE"/>
</dbReference>
<dbReference type="EMBL" id="BMNN01000002">
    <property type="protein sequence ID" value="GGI98535.1"/>
    <property type="molecule type" value="Genomic_DNA"/>
</dbReference>
<keyword evidence="7" id="KW-1185">Reference proteome</keyword>
<dbReference type="NCBIfam" id="TIGR00205">
    <property type="entry name" value="fliE"/>
    <property type="match status" value="1"/>
</dbReference>
<organism evidence="6 7">
    <name type="scientific">Halopseudomonas pertucinogena</name>
    <dbReference type="NCBI Taxonomy" id="86175"/>
    <lineage>
        <taxon>Bacteria</taxon>
        <taxon>Pseudomonadati</taxon>
        <taxon>Pseudomonadota</taxon>
        <taxon>Gammaproteobacteria</taxon>
        <taxon>Pseudomonadales</taxon>
        <taxon>Pseudomonadaceae</taxon>
        <taxon>Halopseudomonas</taxon>
    </lineage>
</organism>
<evidence type="ECO:0000256" key="2">
    <source>
        <dbReference type="ARBA" id="ARBA00009272"/>
    </source>
</evidence>
<evidence type="ECO:0000256" key="5">
    <source>
        <dbReference type="HAMAP-Rule" id="MF_00724"/>
    </source>
</evidence>
<keyword evidence="6" id="KW-0282">Flagellum</keyword>
<keyword evidence="6" id="KW-0969">Cilium</keyword>
<gene>
    <name evidence="5 6" type="primary">fliE</name>
    <name evidence="6" type="ORF">GCM10009083_14010</name>
</gene>